<organism evidence="9 10">
    <name type="scientific">Hanseniaspora osmophila</name>
    <dbReference type="NCBI Taxonomy" id="56408"/>
    <lineage>
        <taxon>Eukaryota</taxon>
        <taxon>Fungi</taxon>
        <taxon>Dikarya</taxon>
        <taxon>Ascomycota</taxon>
        <taxon>Saccharomycotina</taxon>
        <taxon>Saccharomycetes</taxon>
        <taxon>Saccharomycodales</taxon>
        <taxon>Saccharomycodaceae</taxon>
        <taxon>Hanseniaspora</taxon>
    </lineage>
</organism>
<evidence type="ECO:0000256" key="4">
    <source>
        <dbReference type="ARBA" id="ARBA00022989"/>
    </source>
</evidence>
<feature type="transmembrane region" description="Helical" evidence="7">
    <location>
        <begin position="385"/>
        <end position="412"/>
    </location>
</feature>
<gene>
    <name evidence="9" type="ORF">AWRI3579_g634</name>
</gene>
<keyword evidence="3 7" id="KW-0812">Transmembrane</keyword>
<dbReference type="GO" id="GO:0022857">
    <property type="term" value="F:transmembrane transporter activity"/>
    <property type="evidence" value="ECO:0007669"/>
    <property type="project" value="InterPro"/>
</dbReference>
<evidence type="ECO:0000256" key="7">
    <source>
        <dbReference type="SAM" id="Phobius"/>
    </source>
</evidence>
<feature type="transmembrane region" description="Helical" evidence="7">
    <location>
        <begin position="131"/>
        <end position="151"/>
    </location>
</feature>
<dbReference type="CDD" id="cd17502">
    <property type="entry name" value="MFS_Azr1_MDR_like"/>
    <property type="match status" value="1"/>
</dbReference>
<feature type="transmembrane region" description="Helical" evidence="7">
    <location>
        <begin position="308"/>
        <end position="328"/>
    </location>
</feature>
<feature type="transmembrane region" description="Helical" evidence="7">
    <location>
        <begin position="452"/>
        <end position="472"/>
    </location>
</feature>
<feature type="transmembrane region" description="Helical" evidence="7">
    <location>
        <begin position="484"/>
        <end position="503"/>
    </location>
</feature>
<proteinExistence type="inferred from homology"/>
<dbReference type="InterPro" id="IPR011701">
    <property type="entry name" value="MFS"/>
</dbReference>
<feature type="region of interest" description="Disordered" evidence="6">
    <location>
        <begin position="1"/>
        <end position="68"/>
    </location>
</feature>
<keyword evidence="5 7" id="KW-0472">Membrane</keyword>
<dbReference type="FunCoup" id="A0A1E5RMZ8">
    <property type="interactions" value="61"/>
</dbReference>
<feature type="transmembrane region" description="Helical" evidence="7">
    <location>
        <begin position="524"/>
        <end position="544"/>
    </location>
</feature>
<feature type="transmembrane region" description="Helical" evidence="7">
    <location>
        <begin position="216"/>
        <end position="240"/>
    </location>
</feature>
<dbReference type="PANTHER" id="PTHR23501:SF198">
    <property type="entry name" value="AZOLE RESISTANCE PROTEIN 1-RELATED"/>
    <property type="match status" value="1"/>
</dbReference>
<dbReference type="InterPro" id="IPR036259">
    <property type="entry name" value="MFS_trans_sf"/>
</dbReference>
<dbReference type="AlphaFoldDB" id="A0A1E5RMZ8"/>
<dbReference type="PROSITE" id="PS50850">
    <property type="entry name" value="MFS"/>
    <property type="match status" value="1"/>
</dbReference>
<comment type="caution">
    <text evidence="9">The sequence shown here is derived from an EMBL/GenBank/DDBJ whole genome shotgun (WGS) entry which is preliminary data.</text>
</comment>
<dbReference type="InterPro" id="IPR020846">
    <property type="entry name" value="MFS_dom"/>
</dbReference>
<accession>A0A1E5RMZ8</accession>
<feature type="transmembrane region" description="Helical" evidence="7">
    <location>
        <begin position="189"/>
        <end position="209"/>
    </location>
</feature>
<feature type="transmembrane region" description="Helical" evidence="7">
    <location>
        <begin position="595"/>
        <end position="614"/>
    </location>
</feature>
<reference evidence="10" key="1">
    <citation type="journal article" date="2016" name="Genome Announc.">
        <title>Genome sequences of three species of Hanseniaspora isolated from spontaneous wine fermentations.</title>
        <authorList>
            <person name="Sternes P.R."/>
            <person name="Lee D."/>
            <person name="Kutyna D.R."/>
            <person name="Borneman A.R."/>
        </authorList>
    </citation>
    <scope>NUCLEOTIDE SEQUENCE [LARGE SCALE GENOMIC DNA]</scope>
    <source>
        <strain evidence="10">AWRI3579</strain>
    </source>
</reference>
<evidence type="ECO:0000256" key="6">
    <source>
        <dbReference type="SAM" id="MobiDB-lite"/>
    </source>
</evidence>
<feature type="transmembrane region" description="Helical" evidence="7">
    <location>
        <begin position="91"/>
        <end position="116"/>
    </location>
</feature>
<dbReference type="Pfam" id="PF07690">
    <property type="entry name" value="MFS_1"/>
    <property type="match status" value="1"/>
</dbReference>
<dbReference type="PRINTS" id="PR00173">
    <property type="entry name" value="EDTRNSPORT"/>
</dbReference>
<keyword evidence="4 7" id="KW-1133">Transmembrane helix</keyword>
<evidence type="ECO:0000256" key="2">
    <source>
        <dbReference type="ARBA" id="ARBA00008335"/>
    </source>
</evidence>
<evidence type="ECO:0000313" key="10">
    <source>
        <dbReference type="Proteomes" id="UP000095728"/>
    </source>
</evidence>
<dbReference type="InParanoid" id="A0A1E5RMZ8"/>
<feature type="domain" description="Major facilitator superfamily (MFS) profile" evidence="8">
    <location>
        <begin position="94"/>
        <end position="618"/>
    </location>
</feature>
<dbReference type="OrthoDB" id="10021397at2759"/>
<dbReference type="PANTHER" id="PTHR23501">
    <property type="entry name" value="MAJOR FACILITATOR SUPERFAMILY"/>
    <property type="match status" value="1"/>
</dbReference>
<feature type="transmembrane region" description="Helical" evidence="7">
    <location>
        <begin position="340"/>
        <end position="362"/>
    </location>
</feature>
<dbReference type="GO" id="GO:0005886">
    <property type="term" value="C:plasma membrane"/>
    <property type="evidence" value="ECO:0007669"/>
    <property type="project" value="TreeGrafter"/>
</dbReference>
<dbReference type="FunFam" id="1.20.1250.20:FF:000373">
    <property type="entry name" value="Vacuolar basic amino acid transporter"/>
    <property type="match status" value="1"/>
</dbReference>
<evidence type="ECO:0000259" key="8">
    <source>
        <dbReference type="PROSITE" id="PS50850"/>
    </source>
</evidence>
<comment type="subcellular location">
    <subcellularLocation>
        <location evidence="1">Membrane</location>
        <topology evidence="1">Multi-pass membrane protein</topology>
    </subcellularLocation>
</comment>
<dbReference type="Proteomes" id="UP000095728">
    <property type="component" value="Unassembled WGS sequence"/>
</dbReference>
<keyword evidence="10" id="KW-1185">Reference proteome</keyword>
<feature type="compositionally biased region" description="Basic and acidic residues" evidence="6">
    <location>
        <begin position="50"/>
        <end position="59"/>
    </location>
</feature>
<feature type="transmembrane region" description="Helical" evidence="7">
    <location>
        <begin position="424"/>
        <end position="445"/>
    </location>
</feature>
<feature type="transmembrane region" description="Helical" evidence="7">
    <location>
        <begin position="252"/>
        <end position="270"/>
    </location>
</feature>
<dbReference type="EMBL" id="LPNM01000005">
    <property type="protein sequence ID" value="OEJ88255.1"/>
    <property type="molecule type" value="Genomic_DNA"/>
</dbReference>
<dbReference type="Gene3D" id="1.20.1250.20">
    <property type="entry name" value="MFS general substrate transporter like domains"/>
    <property type="match status" value="2"/>
</dbReference>
<name>A0A1E5RMZ8_9ASCO</name>
<protein>
    <submittedName>
        <fullName evidence="9">Vacuolar basic amino acid transporter 5</fullName>
    </submittedName>
</protein>
<feature type="compositionally biased region" description="Polar residues" evidence="6">
    <location>
        <begin position="10"/>
        <end position="25"/>
    </location>
</feature>
<evidence type="ECO:0000256" key="3">
    <source>
        <dbReference type="ARBA" id="ARBA00022692"/>
    </source>
</evidence>
<dbReference type="SUPFAM" id="SSF103473">
    <property type="entry name" value="MFS general substrate transporter"/>
    <property type="match status" value="2"/>
</dbReference>
<sequence length="620" mass="67600">MSSLTEKDSASLNRNSDSLTSGSNDHGSKLNIHVSNSTGGVEHGTELVPDTEKLSHEESLVDQSTTELEGKAASKKELDTSIYEYYKGKRLTLVTLSLMLVLFLASLDIIITATIIEKVAERFGSYGKTGWLVTGYALPTGVMVLIISQIAMSLGVKFTLLVCVLIFEIGSLISGLANSMNMLIAGRVIAGIGGAGIQNLVFIIVSYIVEEKNRGLIISFVGIAFSIASIAGPFLGGAFTTMHHQPNWRMCFYINLPIGGVAFIIFYFLFNHKGSEFKYDIKKFNPRIFGHASFYKKIFIGALFQYDFIEFAICTTGLVLFLVGLTYGGDGTYHWHSAPVIVMIVIGGLLVITAFLWDCFLFDKFCAKFNQKGTPLINILVFKKFGLVAVNLVNFLMSIAYITQMLFIIQFFQFVYGNSAWKAAVHLLSTLIAVTITVVACGVFIKKTGQIKLTVITATAIAVIGAGLLQILGPHSNNSAKIGLLILPGIGFGGIVQSTMIGSQVFADKTKPDFKFQITSITSFYSFAKLIAMAFGSIIANVIFDVSVFDKVQNSQTLTSLKSMDVNELIVYRLSHYDGTDSALGKIFNDSTHNVFWLSLGLSAFSFICSLGMSNKKTDH</sequence>
<comment type="similarity">
    <text evidence="2">Belongs to the major facilitator superfamily.</text>
</comment>
<evidence type="ECO:0000313" key="9">
    <source>
        <dbReference type="EMBL" id="OEJ88255.1"/>
    </source>
</evidence>
<feature type="transmembrane region" description="Helical" evidence="7">
    <location>
        <begin position="158"/>
        <end position="177"/>
    </location>
</feature>
<evidence type="ECO:0000256" key="1">
    <source>
        <dbReference type="ARBA" id="ARBA00004141"/>
    </source>
</evidence>
<evidence type="ECO:0000256" key="5">
    <source>
        <dbReference type="ARBA" id="ARBA00023136"/>
    </source>
</evidence>